<organism evidence="3 4">
    <name type="scientific">Agromyces ramosus</name>
    <dbReference type="NCBI Taxonomy" id="33879"/>
    <lineage>
        <taxon>Bacteria</taxon>
        <taxon>Bacillati</taxon>
        <taxon>Actinomycetota</taxon>
        <taxon>Actinomycetes</taxon>
        <taxon>Micrococcales</taxon>
        <taxon>Microbacteriaceae</taxon>
        <taxon>Agromyces</taxon>
    </lineage>
</organism>
<feature type="compositionally biased region" description="Low complexity" evidence="1">
    <location>
        <begin position="56"/>
        <end position="65"/>
    </location>
</feature>
<gene>
    <name evidence="3" type="ORF">EV187_1669</name>
</gene>
<feature type="transmembrane region" description="Helical" evidence="2">
    <location>
        <begin position="125"/>
        <end position="143"/>
    </location>
</feature>
<dbReference type="EMBL" id="SGWY01000002">
    <property type="protein sequence ID" value="RZS65960.1"/>
    <property type="molecule type" value="Genomic_DNA"/>
</dbReference>
<evidence type="ECO:0008006" key="5">
    <source>
        <dbReference type="Google" id="ProtNLM"/>
    </source>
</evidence>
<sequence length="169" mass="17423">MSPDPDDDALRWEGDDDPTLAPGWKTVGNPAPLVGAPADAAASAAPARSDGGGGAATPAPGVGDATAVEHDADASRQAGSAELVMLGVLGGVYLLYSIGWLIWAITPPPELADPVAQFMYGLGRWLAVAAPALWFGTVLWLAAEHRRARLLWLLAGAVLLVPVPFLLRG</sequence>
<dbReference type="AlphaFoldDB" id="A0A4V2EZC0"/>
<keyword evidence="2" id="KW-1133">Transmembrane helix</keyword>
<evidence type="ECO:0000313" key="3">
    <source>
        <dbReference type="EMBL" id="RZS65960.1"/>
    </source>
</evidence>
<evidence type="ECO:0000256" key="1">
    <source>
        <dbReference type="SAM" id="MobiDB-lite"/>
    </source>
</evidence>
<name>A0A4V2EZC0_9MICO</name>
<comment type="caution">
    <text evidence="3">The sequence shown here is derived from an EMBL/GenBank/DDBJ whole genome shotgun (WGS) entry which is preliminary data.</text>
</comment>
<feature type="transmembrane region" description="Helical" evidence="2">
    <location>
        <begin position="150"/>
        <end position="167"/>
    </location>
</feature>
<feature type="region of interest" description="Disordered" evidence="1">
    <location>
        <begin position="1"/>
        <end position="65"/>
    </location>
</feature>
<dbReference type="OrthoDB" id="4981704at2"/>
<keyword evidence="4" id="KW-1185">Reference proteome</keyword>
<feature type="compositionally biased region" description="Low complexity" evidence="1">
    <location>
        <begin position="35"/>
        <end position="49"/>
    </location>
</feature>
<feature type="transmembrane region" description="Helical" evidence="2">
    <location>
        <begin position="83"/>
        <end position="105"/>
    </location>
</feature>
<evidence type="ECO:0000256" key="2">
    <source>
        <dbReference type="SAM" id="Phobius"/>
    </source>
</evidence>
<keyword evidence="2" id="KW-0472">Membrane</keyword>
<dbReference type="RefSeq" id="WP_130352603.1">
    <property type="nucleotide sequence ID" value="NZ_SGWY01000002.1"/>
</dbReference>
<protein>
    <recommendedName>
        <fullName evidence="5">DNA polymerase III subunit gamma/tau</fullName>
    </recommendedName>
</protein>
<evidence type="ECO:0000313" key="4">
    <source>
        <dbReference type="Proteomes" id="UP000293289"/>
    </source>
</evidence>
<keyword evidence="2" id="KW-0812">Transmembrane</keyword>
<dbReference type="Proteomes" id="UP000293289">
    <property type="component" value="Unassembled WGS sequence"/>
</dbReference>
<accession>A0A4V2EZC0</accession>
<proteinExistence type="predicted"/>
<reference evidence="3 4" key="1">
    <citation type="submission" date="2019-02" db="EMBL/GenBank/DDBJ databases">
        <title>Genomic Encyclopedia of Type Strains, Phase IV (KMG-IV): sequencing the most valuable type-strain genomes for metagenomic binning, comparative biology and taxonomic classification.</title>
        <authorList>
            <person name="Goeker M."/>
        </authorList>
    </citation>
    <scope>NUCLEOTIDE SEQUENCE [LARGE SCALE GENOMIC DNA]</scope>
    <source>
        <strain evidence="3 4">DSM 43045</strain>
    </source>
</reference>